<dbReference type="AlphaFoldDB" id="A0A1D1VAE5"/>
<dbReference type="InterPro" id="IPR017853">
    <property type="entry name" value="GH"/>
</dbReference>
<dbReference type="Pfam" id="PF03537">
    <property type="entry name" value="Glyco_hydro_114"/>
    <property type="match status" value="1"/>
</dbReference>
<dbReference type="EMBL" id="BDGG01000004">
    <property type="protein sequence ID" value="GAU97860.1"/>
    <property type="molecule type" value="Genomic_DNA"/>
</dbReference>
<dbReference type="PRINTS" id="PR01545">
    <property type="entry name" value="THEMAYE10DUF"/>
</dbReference>
<accession>A0A1D1VAE5</accession>
<dbReference type="Proteomes" id="UP000186922">
    <property type="component" value="Unassembled WGS sequence"/>
</dbReference>
<keyword evidence="1" id="KW-0732">Signal</keyword>
<feature type="domain" description="Glycoside-hydrolase family GH114 TIM-barrel" evidence="2">
    <location>
        <begin position="60"/>
        <end position="208"/>
    </location>
</feature>
<keyword evidence="4" id="KW-1185">Reference proteome</keyword>
<proteinExistence type="predicted"/>
<dbReference type="PANTHER" id="PTHR35882">
    <property type="entry name" value="PELA"/>
    <property type="match status" value="1"/>
</dbReference>
<feature type="signal peptide" evidence="1">
    <location>
        <begin position="1"/>
        <end position="17"/>
    </location>
</feature>
<sequence>MDIKLLFVLGVIRGTLAQADDQEEDDLSLPNSNVYYPAFLIDLKSTDLTYKLLSKSPFTYIVVDPDLVPMTSDEVIQLRKEGKIILAYLSVGQAEKSRHYWQDDWVPGSFPRFIDDSTPSKSSTRMNTRFWMPEWQSILRRYLQDLISYGYSGVVLDSVDTYQRFVQQEERLFPADDMIALIAGLRQQQRDFLLFVTNAVELYQDDLFRRSIDGIVATGTWYHTDVPIDQRNTNFTLGFLRKARADTKTILASDFPKDLTHVCDFYIKCTTEVFRCAVFDVRLNGAGESC</sequence>
<dbReference type="InterPro" id="IPR016062">
    <property type="entry name" value="TM1410-rel"/>
</dbReference>
<evidence type="ECO:0000313" key="4">
    <source>
        <dbReference type="Proteomes" id="UP000186922"/>
    </source>
</evidence>
<dbReference type="InterPro" id="IPR013785">
    <property type="entry name" value="Aldolase_TIM"/>
</dbReference>
<comment type="caution">
    <text evidence="3">The sequence shown here is derived from an EMBL/GenBank/DDBJ whole genome shotgun (WGS) entry which is preliminary data.</text>
</comment>
<reference evidence="3 4" key="1">
    <citation type="journal article" date="2016" name="Nat. Commun.">
        <title>Extremotolerant tardigrade genome and improved radiotolerance of human cultured cells by tardigrade-unique protein.</title>
        <authorList>
            <person name="Hashimoto T."/>
            <person name="Horikawa D.D."/>
            <person name="Saito Y."/>
            <person name="Kuwahara H."/>
            <person name="Kozuka-Hata H."/>
            <person name="Shin-I T."/>
            <person name="Minakuchi Y."/>
            <person name="Ohishi K."/>
            <person name="Motoyama A."/>
            <person name="Aizu T."/>
            <person name="Enomoto A."/>
            <person name="Kondo K."/>
            <person name="Tanaka S."/>
            <person name="Hara Y."/>
            <person name="Koshikawa S."/>
            <person name="Sagara H."/>
            <person name="Miura T."/>
            <person name="Yokobori S."/>
            <person name="Miyagawa K."/>
            <person name="Suzuki Y."/>
            <person name="Kubo T."/>
            <person name="Oyama M."/>
            <person name="Kohara Y."/>
            <person name="Fujiyama A."/>
            <person name="Arakawa K."/>
            <person name="Katayama T."/>
            <person name="Toyoda A."/>
            <person name="Kunieda T."/>
        </authorList>
    </citation>
    <scope>NUCLEOTIDE SEQUENCE [LARGE SCALE GENOMIC DNA]</scope>
    <source>
        <strain evidence="3 4">YOKOZUNA-1</strain>
    </source>
</reference>
<dbReference type="PANTHER" id="PTHR35882:SF2">
    <property type="entry name" value="PELA"/>
    <property type="match status" value="1"/>
</dbReference>
<dbReference type="OrthoDB" id="10057991at2759"/>
<evidence type="ECO:0000256" key="1">
    <source>
        <dbReference type="SAM" id="SignalP"/>
    </source>
</evidence>
<dbReference type="Gene3D" id="3.20.20.70">
    <property type="entry name" value="Aldolase class I"/>
    <property type="match status" value="1"/>
</dbReference>
<dbReference type="InterPro" id="IPR004352">
    <property type="entry name" value="GH114_TIM-barrel"/>
</dbReference>
<organism evidence="3 4">
    <name type="scientific">Ramazzottius varieornatus</name>
    <name type="common">Water bear</name>
    <name type="synonym">Tardigrade</name>
    <dbReference type="NCBI Taxonomy" id="947166"/>
    <lineage>
        <taxon>Eukaryota</taxon>
        <taxon>Metazoa</taxon>
        <taxon>Ecdysozoa</taxon>
        <taxon>Tardigrada</taxon>
        <taxon>Eutardigrada</taxon>
        <taxon>Parachela</taxon>
        <taxon>Hypsibioidea</taxon>
        <taxon>Ramazzottiidae</taxon>
        <taxon>Ramazzottius</taxon>
    </lineage>
</organism>
<protein>
    <recommendedName>
        <fullName evidence="2">Glycoside-hydrolase family GH114 TIM-barrel domain-containing protein</fullName>
    </recommendedName>
</protein>
<feature type="chain" id="PRO_5008898226" description="Glycoside-hydrolase family GH114 TIM-barrel domain-containing protein" evidence="1">
    <location>
        <begin position="18"/>
        <end position="290"/>
    </location>
</feature>
<name>A0A1D1VAE5_RAMVA</name>
<evidence type="ECO:0000259" key="2">
    <source>
        <dbReference type="Pfam" id="PF03537"/>
    </source>
</evidence>
<evidence type="ECO:0000313" key="3">
    <source>
        <dbReference type="EMBL" id="GAU97860.1"/>
    </source>
</evidence>
<dbReference type="SUPFAM" id="SSF51445">
    <property type="entry name" value="(Trans)glycosidases"/>
    <property type="match status" value="1"/>
</dbReference>
<gene>
    <name evidence="3" type="primary">RvY_09087-1</name>
    <name evidence="3" type="synonym">RvY_09087.1</name>
    <name evidence="3" type="ORF">RvY_09087</name>
</gene>